<dbReference type="GO" id="GO:0003678">
    <property type="term" value="F:DNA helicase activity"/>
    <property type="evidence" value="ECO:0007669"/>
    <property type="project" value="UniProtKB-EC"/>
</dbReference>
<keyword evidence="8" id="KW-0238">DNA-binding</keyword>
<proteinExistence type="inferred from homology"/>
<keyword evidence="3 15" id="KW-0547">Nucleotide-binding</keyword>
<evidence type="ECO:0000256" key="6">
    <source>
        <dbReference type="ARBA" id="ARBA00022806"/>
    </source>
</evidence>
<keyword evidence="11" id="KW-0413">Isomerase</keyword>
<dbReference type="PROSITE" id="PS51194">
    <property type="entry name" value="HELICASE_CTER"/>
    <property type="match status" value="1"/>
</dbReference>
<protein>
    <recommendedName>
        <fullName evidence="2 15">ATP-dependent DNA helicase RecG</fullName>
        <ecNumber evidence="13 15">5.6.2.4</ecNumber>
    </recommendedName>
</protein>
<dbReference type="EMBL" id="CAKKNT010000005">
    <property type="protein sequence ID" value="CAH0418162.1"/>
    <property type="molecule type" value="Genomic_DNA"/>
</dbReference>
<keyword evidence="6 15" id="KW-0347">Helicase</keyword>
<name>A0ABM8Z9L6_9LACO</name>
<evidence type="ECO:0000256" key="12">
    <source>
        <dbReference type="ARBA" id="ARBA00034617"/>
    </source>
</evidence>
<dbReference type="SMART" id="SM00487">
    <property type="entry name" value="DEXDc"/>
    <property type="match status" value="1"/>
</dbReference>
<evidence type="ECO:0000256" key="1">
    <source>
        <dbReference type="ARBA" id="ARBA00007504"/>
    </source>
</evidence>
<dbReference type="InterPro" id="IPR001650">
    <property type="entry name" value="Helicase_C-like"/>
</dbReference>
<dbReference type="EC" id="5.6.2.4" evidence="13 15"/>
<evidence type="ECO:0000256" key="9">
    <source>
        <dbReference type="ARBA" id="ARBA00023172"/>
    </source>
</evidence>
<dbReference type="Pfam" id="PF00270">
    <property type="entry name" value="DEAD"/>
    <property type="match status" value="1"/>
</dbReference>
<keyword evidence="10 15" id="KW-0234">DNA repair</keyword>
<dbReference type="InterPro" id="IPR011545">
    <property type="entry name" value="DEAD/DEAH_box_helicase_dom"/>
</dbReference>
<dbReference type="SMART" id="SM00490">
    <property type="entry name" value="HELICc"/>
    <property type="match status" value="1"/>
</dbReference>
<dbReference type="PANTHER" id="PTHR47964:SF1">
    <property type="entry name" value="ATP-DEPENDENT DNA HELICASE HOMOLOG RECG, CHLOROPLASTIC"/>
    <property type="match status" value="1"/>
</dbReference>
<reference evidence="18 19" key="1">
    <citation type="submission" date="2021-11" db="EMBL/GenBank/DDBJ databases">
        <authorList>
            <person name="Depoorter E."/>
        </authorList>
    </citation>
    <scope>NUCLEOTIDE SEQUENCE [LARGE SCALE GENOMIC DNA]</scope>
    <source>
        <strain evidence="18 19">LMG 24286</strain>
    </source>
</reference>
<gene>
    <name evidence="18" type="primary">recG</name>
    <name evidence="18" type="ORF">WGH24286_00578</name>
</gene>
<sequence length="684" mass="76052">MSELAKTPQSLEDNITVLSGVGEKRAQGLNALGIFTIADLLEYFPFRYDDLAAKVPTATQDGEKVTFKGIVSSEPVLVRMGFKKSRLTFNILIGYENIKVSFFNQPWLKEQIKLENEIAVYGTYDAIHQSLAAMKVIQQAADSLAGIYPASKAVQAKTIQSLIEQAYGKYHQLIADLIPAPLREKYRLLDRQTMIRDMHFPTDMQAAHAARRSAAFEEFFLFQMNLQLVKMADTKNHGRSINFDNQLVQAFIKTLPFELTAAQKKVVNEIAFDMKRPLHMNRLLQGDVGSGKTVVAAVEAYAAATAGMQTAIMAPTEILAQQHAKSFGKFFAEMPDIRVELITGATKAAARRQVLADLVSGEIDMIIGTHALIQDGIEFHNLGLAIIDEQHRFGVKQRAVLREKGMNPDILAMTATPIPRTLAITAYGEMDVSIIDQLPAGRKPIETRWLKTDAYDQAIDFMRQQIKAGAQAYIVTPLIEESEALDVQNATAIYEELADFLAPDIKVGLLHGRMKNDEKDAVMQKFKANEFQVLVATTVIEVGVDVPNATVMLILDADRFGLAQLHQLRGRVGRGDKQSYTLLLADPKTQYGKDRMDIMTKTTNGFVLAQKDLELRGQGDILGQKQSGMPDFKVGDPVADLKMLEIAQQEAITIITQPNWDSVQTNAALVQYLSNRMARYRNLD</sequence>
<comment type="catalytic activity">
    <reaction evidence="12 15">
        <text>Couples ATP hydrolysis with the unwinding of duplex DNA by translocating in the 3'-5' direction.</text>
        <dbReference type="EC" id="5.6.2.4"/>
    </reaction>
</comment>
<dbReference type="InterPro" id="IPR045562">
    <property type="entry name" value="RecG_dom3_C"/>
</dbReference>
<dbReference type="InterPro" id="IPR033454">
    <property type="entry name" value="RecG_wedge"/>
</dbReference>
<dbReference type="Pfam" id="PF19833">
    <property type="entry name" value="RecG_dom3_C"/>
    <property type="match status" value="1"/>
</dbReference>
<dbReference type="SUPFAM" id="SSF52540">
    <property type="entry name" value="P-loop containing nucleoside triphosphate hydrolases"/>
    <property type="match status" value="2"/>
</dbReference>
<evidence type="ECO:0000256" key="14">
    <source>
        <dbReference type="ARBA" id="ARBA00048988"/>
    </source>
</evidence>
<dbReference type="Pfam" id="PF17191">
    <property type="entry name" value="RecG_wedge"/>
    <property type="match status" value="1"/>
</dbReference>
<dbReference type="InterPro" id="IPR004609">
    <property type="entry name" value="ATP-dep_DNA_helicase_RecG"/>
</dbReference>
<feature type="domain" description="Helicase C-terminal" evidence="17">
    <location>
        <begin position="454"/>
        <end position="614"/>
    </location>
</feature>
<dbReference type="CDD" id="cd18811">
    <property type="entry name" value="SF2_C_RecG"/>
    <property type="match status" value="1"/>
</dbReference>
<comment type="catalytic activity">
    <reaction evidence="14 15">
        <text>ATP + H2O = ADP + phosphate + H(+)</text>
        <dbReference type="Rhea" id="RHEA:13065"/>
        <dbReference type="ChEBI" id="CHEBI:15377"/>
        <dbReference type="ChEBI" id="CHEBI:15378"/>
        <dbReference type="ChEBI" id="CHEBI:30616"/>
        <dbReference type="ChEBI" id="CHEBI:43474"/>
        <dbReference type="ChEBI" id="CHEBI:456216"/>
        <dbReference type="EC" id="5.6.2.4"/>
    </reaction>
</comment>
<dbReference type="PROSITE" id="PS51192">
    <property type="entry name" value="HELICASE_ATP_BIND_1"/>
    <property type="match status" value="1"/>
</dbReference>
<dbReference type="NCBIfam" id="NF008165">
    <property type="entry name" value="PRK10917.1-3"/>
    <property type="match status" value="1"/>
</dbReference>
<keyword evidence="9 15" id="KW-0233">DNA recombination</keyword>
<evidence type="ECO:0000313" key="18">
    <source>
        <dbReference type="EMBL" id="CAH0418162.1"/>
    </source>
</evidence>
<keyword evidence="7 15" id="KW-0067">ATP-binding</keyword>
<dbReference type="NCBIfam" id="NF008168">
    <property type="entry name" value="PRK10917.2-2"/>
    <property type="match status" value="1"/>
</dbReference>
<evidence type="ECO:0000256" key="15">
    <source>
        <dbReference type="RuleBase" id="RU363016"/>
    </source>
</evidence>
<evidence type="ECO:0000256" key="7">
    <source>
        <dbReference type="ARBA" id="ARBA00022840"/>
    </source>
</evidence>
<keyword evidence="5 15" id="KW-0378">Hydrolase</keyword>
<dbReference type="InterPro" id="IPR027417">
    <property type="entry name" value="P-loop_NTPase"/>
</dbReference>
<comment type="caution">
    <text evidence="18">The sequence shown here is derived from an EMBL/GenBank/DDBJ whole genome shotgun (WGS) entry which is preliminary data.</text>
</comment>
<evidence type="ECO:0000256" key="4">
    <source>
        <dbReference type="ARBA" id="ARBA00022763"/>
    </source>
</evidence>
<dbReference type="SUPFAM" id="SSF50249">
    <property type="entry name" value="Nucleic acid-binding proteins"/>
    <property type="match status" value="1"/>
</dbReference>
<dbReference type="CDD" id="cd17992">
    <property type="entry name" value="DEXHc_RecG"/>
    <property type="match status" value="1"/>
</dbReference>
<dbReference type="GO" id="GO:0016787">
    <property type="term" value="F:hydrolase activity"/>
    <property type="evidence" value="ECO:0007669"/>
    <property type="project" value="UniProtKB-KW"/>
</dbReference>
<dbReference type="InterPro" id="IPR014001">
    <property type="entry name" value="Helicase_ATP-bd"/>
</dbReference>
<evidence type="ECO:0000256" key="11">
    <source>
        <dbReference type="ARBA" id="ARBA00023235"/>
    </source>
</evidence>
<dbReference type="RefSeq" id="WP_230098267.1">
    <property type="nucleotide sequence ID" value="NZ_CAKKNT010000005.1"/>
</dbReference>
<keyword evidence="19" id="KW-1185">Reference proteome</keyword>
<evidence type="ECO:0000256" key="3">
    <source>
        <dbReference type="ARBA" id="ARBA00022741"/>
    </source>
</evidence>
<comment type="function">
    <text evidence="15">Plays a critical role in recombination and DNA repair. Helps process Holliday junction intermediates to mature products by catalyzing branch migration. Has replication fork regression activity, unwinds stalled or blocked replication forks to make a HJ that can be resolved. Has a DNA unwinding activity characteristic of a DNA helicase with 3'-5' polarity.</text>
</comment>
<dbReference type="Proteomes" id="UP000789719">
    <property type="component" value="Unassembled WGS sequence"/>
</dbReference>
<evidence type="ECO:0000313" key="19">
    <source>
        <dbReference type="Proteomes" id="UP000789719"/>
    </source>
</evidence>
<dbReference type="Gene3D" id="3.40.50.300">
    <property type="entry name" value="P-loop containing nucleotide triphosphate hydrolases"/>
    <property type="match status" value="2"/>
</dbReference>
<dbReference type="InterPro" id="IPR047112">
    <property type="entry name" value="RecG/Mfd"/>
</dbReference>
<accession>A0ABM8Z9L6</accession>
<dbReference type="Gene3D" id="2.40.50.140">
    <property type="entry name" value="Nucleic acid-binding proteins"/>
    <property type="match status" value="1"/>
</dbReference>
<dbReference type="InterPro" id="IPR012340">
    <property type="entry name" value="NA-bd_OB-fold"/>
</dbReference>
<dbReference type="PANTHER" id="PTHR47964">
    <property type="entry name" value="ATP-DEPENDENT DNA HELICASE HOMOLOG RECG, CHLOROPLASTIC"/>
    <property type="match status" value="1"/>
</dbReference>
<dbReference type="NCBIfam" id="TIGR00643">
    <property type="entry name" value="recG"/>
    <property type="match status" value="1"/>
</dbReference>
<dbReference type="Pfam" id="PF00271">
    <property type="entry name" value="Helicase_C"/>
    <property type="match status" value="1"/>
</dbReference>
<evidence type="ECO:0000259" key="16">
    <source>
        <dbReference type="PROSITE" id="PS51192"/>
    </source>
</evidence>
<evidence type="ECO:0000256" key="8">
    <source>
        <dbReference type="ARBA" id="ARBA00023125"/>
    </source>
</evidence>
<feature type="domain" description="Helicase ATP-binding" evidence="16">
    <location>
        <begin position="273"/>
        <end position="435"/>
    </location>
</feature>
<evidence type="ECO:0000256" key="10">
    <source>
        <dbReference type="ARBA" id="ARBA00023204"/>
    </source>
</evidence>
<comment type="similarity">
    <text evidence="1 15">Belongs to the helicase family. RecG subfamily.</text>
</comment>
<evidence type="ECO:0000256" key="5">
    <source>
        <dbReference type="ARBA" id="ARBA00022801"/>
    </source>
</evidence>
<keyword evidence="4 15" id="KW-0227">DNA damage</keyword>
<organism evidence="18 19">
    <name type="scientific">Periweissella ghanensis</name>
    <dbReference type="NCBI Taxonomy" id="467997"/>
    <lineage>
        <taxon>Bacteria</taxon>
        <taxon>Bacillati</taxon>
        <taxon>Bacillota</taxon>
        <taxon>Bacilli</taxon>
        <taxon>Lactobacillales</taxon>
        <taxon>Lactobacillaceae</taxon>
        <taxon>Periweissella</taxon>
    </lineage>
</organism>
<evidence type="ECO:0000259" key="17">
    <source>
        <dbReference type="PROSITE" id="PS51194"/>
    </source>
</evidence>
<evidence type="ECO:0000256" key="2">
    <source>
        <dbReference type="ARBA" id="ARBA00017846"/>
    </source>
</evidence>
<evidence type="ECO:0000256" key="13">
    <source>
        <dbReference type="ARBA" id="ARBA00034808"/>
    </source>
</evidence>